<keyword evidence="3" id="KW-0805">Transcription regulation</keyword>
<dbReference type="GO" id="GO:0003677">
    <property type="term" value="F:DNA binding"/>
    <property type="evidence" value="ECO:0007669"/>
    <property type="project" value="UniProtKB-KW"/>
</dbReference>
<dbReference type="GO" id="GO:0008270">
    <property type="term" value="F:zinc ion binding"/>
    <property type="evidence" value="ECO:0007669"/>
    <property type="project" value="InterPro"/>
</dbReference>
<dbReference type="SMART" id="SM00066">
    <property type="entry name" value="GAL4"/>
    <property type="match status" value="1"/>
</dbReference>
<sequence length="719" mass="81552">MLSSGRQPHPANPLKRPRQDPVSCQFCRSKKLKCNRQQPCSNCATRGLACEGQFQPYSRQTPASSHTDNVSILARLKRLEDIVIGSSNSTPHVAQPKIHSPRASLSPDPEYEEAVHNLEGTGTSEDSWISLSSKGFEFGISSTHQISINYGIFQNVPDQLSHCRPATKWYSLPRKEEAVLLMDHYVKYLDGLQHVVYIPTVRRIMDSIYANLEKGLPVIHSHVALLLSIFASSSMFSSHFDGGTRFQFSPSDASQASLFWANAALEVLEFSRRTASRRLEDVQTTIILAFLLYHIEGFSTRSRCLFANAITTARDLSLHKLDARPGQIPGSRCQPDHLETEISRRVWWHVVATDWYTFFSFYGSLLISGGFSRLLSLSGGPQEGTYFLQPRHMCVNIPCNVNDSDLTHDKPPVNLPLSEPTTMSYYIQRIKLADICRNVVDVMPLNGRDLALVDYQDVIALDDKFEAFFQELPVFFQTDEKSRLAAEPIMCQYPALQVQRYALRMIADTRRCKLHQPFLIRGSVDPNYAYSREISLKSARSCIRVWRLHEKEYQSILVASVKLTGVVHHVFMATIVLVMDLCFNKTAGDDAERKAEVREACKILEDVKCQSRMAHEFLESLMDILRTHKVRLHNNPPPGDSTEEGILPDSTGMPQRGNGLSTTPAGQERQSYDDSWPPPDNPQNYLSDFDEIWKDYVEFGPNMDMPEWDNLFSDLDSRY</sequence>
<dbReference type="PANTHER" id="PTHR31001">
    <property type="entry name" value="UNCHARACTERIZED TRANSCRIPTIONAL REGULATORY PROTEIN"/>
    <property type="match status" value="1"/>
</dbReference>
<feature type="region of interest" description="Disordered" evidence="7">
    <location>
        <begin position="1"/>
        <end position="21"/>
    </location>
</feature>
<dbReference type="HOGENOM" id="CLU_013260_0_0_1"/>
<feature type="region of interest" description="Disordered" evidence="7">
    <location>
        <begin position="631"/>
        <end position="684"/>
    </location>
</feature>
<dbReference type="Pfam" id="PF04082">
    <property type="entry name" value="Fungal_trans"/>
    <property type="match status" value="1"/>
</dbReference>
<dbReference type="InterPro" id="IPR001138">
    <property type="entry name" value="Zn2Cys6_DnaBD"/>
</dbReference>
<evidence type="ECO:0000256" key="1">
    <source>
        <dbReference type="ARBA" id="ARBA00004123"/>
    </source>
</evidence>
<dbReference type="GeneID" id="25290377"/>
<evidence type="ECO:0000256" key="6">
    <source>
        <dbReference type="ARBA" id="ARBA00023242"/>
    </source>
</evidence>
<name>A0A0D2HB39_9EURO</name>
<proteinExistence type="predicted"/>
<dbReference type="PANTHER" id="PTHR31001:SF90">
    <property type="entry name" value="CENTROMERE DNA-BINDING PROTEIN COMPLEX CBF3 SUBUNIT B"/>
    <property type="match status" value="1"/>
</dbReference>
<dbReference type="GO" id="GO:0005634">
    <property type="term" value="C:nucleus"/>
    <property type="evidence" value="ECO:0007669"/>
    <property type="project" value="UniProtKB-SubCell"/>
</dbReference>
<keyword evidence="5" id="KW-0804">Transcription</keyword>
<evidence type="ECO:0000256" key="4">
    <source>
        <dbReference type="ARBA" id="ARBA00023125"/>
    </source>
</evidence>
<accession>A0A0D2HB39</accession>
<evidence type="ECO:0000313" key="9">
    <source>
        <dbReference type="EMBL" id="KIX07653.1"/>
    </source>
</evidence>
<keyword evidence="10" id="KW-1185">Reference proteome</keyword>
<keyword evidence="2" id="KW-0479">Metal-binding</keyword>
<evidence type="ECO:0000256" key="7">
    <source>
        <dbReference type="SAM" id="MobiDB-lite"/>
    </source>
</evidence>
<keyword evidence="4" id="KW-0238">DNA-binding</keyword>
<dbReference type="SUPFAM" id="SSF57701">
    <property type="entry name" value="Zn2/Cys6 DNA-binding domain"/>
    <property type="match status" value="1"/>
</dbReference>
<dbReference type="CDD" id="cd12148">
    <property type="entry name" value="fungal_TF_MHR"/>
    <property type="match status" value="1"/>
</dbReference>
<dbReference type="AlphaFoldDB" id="A0A0D2HB39"/>
<keyword evidence="6" id="KW-0539">Nucleus</keyword>
<dbReference type="Gene3D" id="4.10.240.10">
    <property type="entry name" value="Zn(2)-C6 fungal-type DNA-binding domain"/>
    <property type="match status" value="1"/>
</dbReference>
<feature type="domain" description="Zn(2)-C6 fungal-type" evidence="8">
    <location>
        <begin position="23"/>
        <end position="50"/>
    </location>
</feature>
<dbReference type="GO" id="GO:0000981">
    <property type="term" value="F:DNA-binding transcription factor activity, RNA polymerase II-specific"/>
    <property type="evidence" value="ECO:0007669"/>
    <property type="project" value="InterPro"/>
</dbReference>
<dbReference type="CDD" id="cd00067">
    <property type="entry name" value="GAL4"/>
    <property type="match status" value="1"/>
</dbReference>
<evidence type="ECO:0000256" key="3">
    <source>
        <dbReference type="ARBA" id="ARBA00023015"/>
    </source>
</evidence>
<feature type="region of interest" description="Disordered" evidence="7">
    <location>
        <begin position="87"/>
        <end position="108"/>
    </location>
</feature>
<evidence type="ECO:0000256" key="2">
    <source>
        <dbReference type="ARBA" id="ARBA00022723"/>
    </source>
</evidence>
<organism evidence="9 10">
    <name type="scientific">Rhinocladiella mackenziei CBS 650.93</name>
    <dbReference type="NCBI Taxonomy" id="1442369"/>
    <lineage>
        <taxon>Eukaryota</taxon>
        <taxon>Fungi</taxon>
        <taxon>Dikarya</taxon>
        <taxon>Ascomycota</taxon>
        <taxon>Pezizomycotina</taxon>
        <taxon>Eurotiomycetes</taxon>
        <taxon>Chaetothyriomycetidae</taxon>
        <taxon>Chaetothyriales</taxon>
        <taxon>Herpotrichiellaceae</taxon>
        <taxon>Rhinocladiella</taxon>
    </lineage>
</organism>
<dbReference type="PROSITE" id="PS00463">
    <property type="entry name" value="ZN2_CY6_FUNGAL_1"/>
    <property type="match status" value="1"/>
</dbReference>
<feature type="compositionally biased region" description="Polar residues" evidence="7">
    <location>
        <begin position="658"/>
        <end position="669"/>
    </location>
</feature>
<gene>
    <name evidence="9" type="ORF">Z518_02306</name>
</gene>
<evidence type="ECO:0000259" key="8">
    <source>
        <dbReference type="PROSITE" id="PS50048"/>
    </source>
</evidence>
<dbReference type="PROSITE" id="PS50048">
    <property type="entry name" value="ZN2_CY6_FUNGAL_2"/>
    <property type="match status" value="1"/>
</dbReference>
<dbReference type="EMBL" id="KN847476">
    <property type="protein sequence ID" value="KIX07653.1"/>
    <property type="molecule type" value="Genomic_DNA"/>
</dbReference>
<dbReference type="Pfam" id="PF00172">
    <property type="entry name" value="Zn_clus"/>
    <property type="match status" value="1"/>
</dbReference>
<dbReference type="RefSeq" id="XP_013274789.1">
    <property type="nucleotide sequence ID" value="XM_013419335.1"/>
</dbReference>
<dbReference type="STRING" id="1442369.A0A0D2HB39"/>
<comment type="subcellular location">
    <subcellularLocation>
        <location evidence="1">Nucleus</location>
    </subcellularLocation>
</comment>
<evidence type="ECO:0000256" key="5">
    <source>
        <dbReference type="ARBA" id="ARBA00023163"/>
    </source>
</evidence>
<dbReference type="Proteomes" id="UP000053617">
    <property type="component" value="Unassembled WGS sequence"/>
</dbReference>
<evidence type="ECO:0000313" key="10">
    <source>
        <dbReference type="Proteomes" id="UP000053617"/>
    </source>
</evidence>
<dbReference type="InterPro" id="IPR007219">
    <property type="entry name" value="XnlR_reg_dom"/>
</dbReference>
<dbReference type="OrthoDB" id="3014581at2759"/>
<dbReference type="GO" id="GO:0006351">
    <property type="term" value="P:DNA-templated transcription"/>
    <property type="evidence" value="ECO:0007669"/>
    <property type="project" value="InterPro"/>
</dbReference>
<protein>
    <recommendedName>
        <fullName evidence="8">Zn(2)-C6 fungal-type domain-containing protein</fullName>
    </recommendedName>
</protein>
<dbReference type="InterPro" id="IPR036864">
    <property type="entry name" value="Zn2-C6_fun-type_DNA-bd_sf"/>
</dbReference>
<dbReference type="VEuPathDB" id="FungiDB:Z518_02306"/>
<dbReference type="InterPro" id="IPR050613">
    <property type="entry name" value="Sec_Metabolite_Reg"/>
</dbReference>
<reference evidence="9 10" key="1">
    <citation type="submission" date="2015-01" db="EMBL/GenBank/DDBJ databases">
        <title>The Genome Sequence of Rhinocladiella mackenzie CBS 650.93.</title>
        <authorList>
            <consortium name="The Broad Institute Genomics Platform"/>
            <person name="Cuomo C."/>
            <person name="de Hoog S."/>
            <person name="Gorbushina A."/>
            <person name="Stielow B."/>
            <person name="Teixiera M."/>
            <person name="Abouelleil A."/>
            <person name="Chapman S.B."/>
            <person name="Priest M."/>
            <person name="Young S.K."/>
            <person name="Wortman J."/>
            <person name="Nusbaum C."/>
            <person name="Birren B."/>
        </authorList>
    </citation>
    <scope>NUCLEOTIDE SEQUENCE [LARGE SCALE GENOMIC DNA]</scope>
    <source>
        <strain evidence="9 10">CBS 650.93</strain>
    </source>
</reference>